<feature type="binding site" evidence="3">
    <location>
        <position position="96"/>
    </location>
    <ligand>
        <name>NAD(+)</name>
        <dbReference type="ChEBI" id="CHEBI:57540"/>
    </ligand>
</feature>
<dbReference type="PIRSF" id="PIRSF000102">
    <property type="entry name" value="Lac_mal_DH"/>
    <property type="match status" value="1"/>
</dbReference>
<organism evidence="7">
    <name type="scientific">Lactobacillus delbrueckii subsp. lactis</name>
    <dbReference type="NCBI Taxonomy" id="29397"/>
    <lineage>
        <taxon>Bacteria</taxon>
        <taxon>Bacillati</taxon>
        <taxon>Bacillota</taxon>
        <taxon>Bacilli</taxon>
        <taxon>Lactobacillales</taxon>
        <taxon>Lactobacillaceae</taxon>
        <taxon>Lactobacillus</taxon>
    </lineage>
</organism>
<evidence type="ECO:0000259" key="5">
    <source>
        <dbReference type="Pfam" id="PF00056"/>
    </source>
</evidence>
<dbReference type="OrthoDB" id="9802969at2"/>
<gene>
    <name evidence="7" type="ORF">DQL93_11265</name>
    <name evidence="8" type="ORF">LOB85_06985</name>
</gene>
<evidence type="ECO:0000256" key="2">
    <source>
        <dbReference type="PIRSR" id="PIRSR000102-1"/>
    </source>
</evidence>
<feature type="binding site" evidence="3">
    <location>
        <position position="33"/>
    </location>
    <ligand>
        <name>NAD(+)</name>
        <dbReference type="ChEBI" id="CHEBI:57540"/>
    </ligand>
</feature>
<dbReference type="InterPro" id="IPR015955">
    <property type="entry name" value="Lactate_DH/Glyco_Ohase_4_C"/>
</dbReference>
<feature type="active site" description="Proton acceptor" evidence="2">
    <location>
        <position position="176"/>
    </location>
</feature>
<dbReference type="SMR" id="A0A061CI23"/>
<evidence type="ECO:0000313" key="8">
    <source>
        <dbReference type="EMBL" id="MCD5563849.1"/>
    </source>
</evidence>
<evidence type="ECO:0000256" key="1">
    <source>
        <dbReference type="ARBA" id="ARBA00006054"/>
    </source>
</evidence>
<dbReference type="GO" id="GO:0004459">
    <property type="term" value="F:L-lactate dehydrogenase (NAD+) activity"/>
    <property type="evidence" value="ECO:0007669"/>
    <property type="project" value="TreeGrafter"/>
</dbReference>
<name>A0A061CI23_LACDL</name>
<protein>
    <submittedName>
        <fullName evidence="7">L-lactate dehydrogenase</fullName>
    </submittedName>
</protein>
<reference evidence="8 9" key="2">
    <citation type="submission" date="2021-12" db="EMBL/GenBank/DDBJ databases">
        <title>Antimicrobial susceptibility of Lactobacillus delbrueckii subsp. lactis obtained from milk products and other habitats.</title>
        <authorList>
            <person name="Shani N."/>
        </authorList>
    </citation>
    <scope>NUCLEOTIDE SEQUENCE [LARGE SCALE GENOMIC DNA]</scope>
    <source>
        <strain evidence="8 9">FAM 21755</strain>
    </source>
</reference>
<dbReference type="RefSeq" id="WP_002879651.1">
    <property type="nucleotide sequence ID" value="NZ_BJLO01000050.1"/>
</dbReference>
<dbReference type="SUPFAM" id="SSF51735">
    <property type="entry name" value="NAD(P)-binding Rossmann-fold domains"/>
    <property type="match status" value="1"/>
</dbReference>
<dbReference type="Pfam" id="PF02866">
    <property type="entry name" value="Ldh_1_C"/>
    <property type="match status" value="1"/>
</dbReference>
<keyword evidence="3" id="KW-0520">NAD</keyword>
<dbReference type="InterPro" id="IPR022383">
    <property type="entry name" value="Lactate/malate_DH_C"/>
</dbReference>
<dbReference type="GeneID" id="69668189"/>
<dbReference type="CDD" id="cd05291">
    <property type="entry name" value="HicDH_like"/>
    <property type="match status" value="1"/>
</dbReference>
<feature type="binding site" evidence="3">
    <location>
        <begin position="119"/>
        <end position="121"/>
    </location>
    <ligand>
        <name>NAD(+)</name>
        <dbReference type="ChEBI" id="CHEBI:57540"/>
    </ligand>
</feature>
<evidence type="ECO:0000259" key="6">
    <source>
        <dbReference type="Pfam" id="PF02866"/>
    </source>
</evidence>
<dbReference type="Pfam" id="PF00056">
    <property type="entry name" value="Ldh_1_N"/>
    <property type="match status" value="1"/>
</dbReference>
<proteinExistence type="inferred from homology"/>
<dbReference type="GO" id="GO:0006089">
    <property type="term" value="P:lactate metabolic process"/>
    <property type="evidence" value="ECO:0007669"/>
    <property type="project" value="TreeGrafter"/>
</dbReference>
<feature type="domain" description="Lactate/malate dehydrogenase N-terminal" evidence="5">
    <location>
        <begin position="3"/>
        <end position="143"/>
    </location>
</feature>
<sequence>MRKVAVIGMGHVGATAAFILFTHGVADELVLLDKNETKCRAEWGDLRDTLGRNDFYVNVKWGDWKELADADLIITAFGDVAASITTGDRFAEFPINTKNAVEVGQKIKDSGFKGVIINISNPCDVVTSILQKVTGLPKSQVFGTGTFLDTSRMQRVVGEKLGQDPRNVSGFNLGEHGSSQFTAWSTVWVNNRPAKDLFNEAEKEEMDRLSKDNAFMVGKGKGYTCYAVATCAVRLARAVFSDAKFYGPTSCYVESLGTYIGYPSIVGKHGVEEVPVLDLPADEQAKLEASAKKLKDSLASLE</sequence>
<dbReference type="InterPro" id="IPR036291">
    <property type="entry name" value="NAD(P)-bd_dom_sf"/>
</dbReference>
<dbReference type="EMBL" id="CP031023">
    <property type="protein sequence ID" value="AZA16966.1"/>
    <property type="molecule type" value="Genomic_DNA"/>
</dbReference>
<keyword evidence="4" id="KW-0560">Oxidoreductase</keyword>
<accession>A0A061CI23</accession>
<reference evidence="7" key="1">
    <citation type="submission" date="2018-07" db="EMBL/GenBank/DDBJ databases">
        <authorList>
            <person name="Somerville V."/>
        </authorList>
    </citation>
    <scope>NUCLEOTIDE SEQUENCE</scope>
    <source>
        <strain evidence="7">NWC_2_2</strain>
    </source>
</reference>
<dbReference type="PANTHER" id="PTHR43128">
    <property type="entry name" value="L-2-HYDROXYCARBOXYLATE DEHYDROGENASE (NAD(P)(+))"/>
    <property type="match status" value="1"/>
</dbReference>
<dbReference type="InterPro" id="IPR001236">
    <property type="entry name" value="Lactate/malate_DH_N"/>
</dbReference>
<dbReference type="Gene3D" id="3.40.50.720">
    <property type="entry name" value="NAD(P)-binding Rossmann-like Domain"/>
    <property type="match status" value="1"/>
</dbReference>
<dbReference type="InterPro" id="IPR001557">
    <property type="entry name" value="L-lactate/malate_DH"/>
</dbReference>
<feature type="domain" description="Lactate/malate dehydrogenase C-terminal" evidence="6">
    <location>
        <begin position="146"/>
        <end position="299"/>
    </location>
</feature>
<dbReference type="AlphaFoldDB" id="A0A061CI23"/>
<evidence type="ECO:0000256" key="4">
    <source>
        <dbReference type="RuleBase" id="RU003369"/>
    </source>
</evidence>
<dbReference type="Proteomes" id="UP001200334">
    <property type="component" value="Unassembled WGS sequence"/>
</dbReference>
<dbReference type="SUPFAM" id="SSF56327">
    <property type="entry name" value="LDH C-terminal domain-like"/>
    <property type="match status" value="1"/>
</dbReference>
<feature type="binding site" evidence="3">
    <location>
        <begin position="8"/>
        <end position="13"/>
    </location>
    <ligand>
        <name>NAD(+)</name>
        <dbReference type="ChEBI" id="CHEBI:57540"/>
    </ligand>
</feature>
<evidence type="ECO:0000256" key="3">
    <source>
        <dbReference type="PIRSR" id="PIRSR000102-3"/>
    </source>
</evidence>
<evidence type="ECO:0000313" key="9">
    <source>
        <dbReference type="Proteomes" id="UP001200334"/>
    </source>
</evidence>
<dbReference type="PANTHER" id="PTHR43128:SF31">
    <property type="entry name" value="L-LACTATE DEHYDROGENASE"/>
    <property type="match status" value="1"/>
</dbReference>
<dbReference type="PRINTS" id="PR00086">
    <property type="entry name" value="LLDHDRGNASE"/>
</dbReference>
<comment type="similarity">
    <text evidence="1">Belongs to the LDH/MDH superfamily. LDH family.</text>
</comment>
<dbReference type="EMBL" id="JAJNUY010000030">
    <property type="protein sequence ID" value="MCD5563849.1"/>
    <property type="molecule type" value="Genomic_DNA"/>
</dbReference>
<dbReference type="Gene3D" id="3.90.110.10">
    <property type="entry name" value="Lactate dehydrogenase/glycoside hydrolase, family 4, C-terminal"/>
    <property type="match status" value="1"/>
</dbReference>
<evidence type="ECO:0000313" key="7">
    <source>
        <dbReference type="EMBL" id="AZA16966.1"/>
    </source>
</evidence>